<evidence type="ECO:0000313" key="13">
    <source>
        <dbReference type="EMBL" id="ABD81816.1"/>
    </source>
</evidence>
<evidence type="ECO:0000256" key="2">
    <source>
        <dbReference type="ARBA" id="ARBA00021549"/>
    </source>
</evidence>
<evidence type="ECO:0000256" key="9">
    <source>
        <dbReference type="ARBA" id="ARBA00025772"/>
    </source>
</evidence>
<evidence type="ECO:0000256" key="7">
    <source>
        <dbReference type="ARBA" id="ARBA00022989"/>
    </source>
</evidence>
<dbReference type="GO" id="GO:0015628">
    <property type="term" value="P:protein secretion by the type II secretion system"/>
    <property type="evidence" value="ECO:0007669"/>
    <property type="project" value="InterPro"/>
</dbReference>
<dbReference type="RefSeq" id="WP_011469033.1">
    <property type="nucleotide sequence ID" value="NC_007912.1"/>
</dbReference>
<dbReference type="InterPro" id="IPR022346">
    <property type="entry name" value="T2SS_GspH"/>
</dbReference>
<keyword evidence="5" id="KW-0997">Cell inner membrane</keyword>
<dbReference type="Gene3D" id="3.55.40.10">
    <property type="entry name" value="minor pseudopilin epsh domain"/>
    <property type="match status" value="1"/>
</dbReference>
<evidence type="ECO:0000256" key="8">
    <source>
        <dbReference type="ARBA" id="ARBA00023136"/>
    </source>
</evidence>
<gene>
    <name evidence="13" type="ordered locus">Sde_2556</name>
</gene>
<keyword evidence="14" id="KW-1185">Reference proteome</keyword>
<evidence type="ECO:0000256" key="3">
    <source>
        <dbReference type="ARBA" id="ARBA00022475"/>
    </source>
</evidence>
<comment type="similarity">
    <text evidence="9">Belongs to the GSP H family.</text>
</comment>
<dbReference type="SUPFAM" id="SSF54523">
    <property type="entry name" value="Pili subunits"/>
    <property type="match status" value="1"/>
</dbReference>
<evidence type="ECO:0000256" key="1">
    <source>
        <dbReference type="ARBA" id="ARBA00004377"/>
    </source>
</evidence>
<dbReference type="KEGG" id="sde:Sde_2556"/>
<proteinExistence type="inferred from homology"/>
<dbReference type="InterPro" id="IPR045584">
    <property type="entry name" value="Pilin-like"/>
</dbReference>
<feature type="transmembrane region" description="Helical" evidence="11">
    <location>
        <begin position="7"/>
        <end position="29"/>
    </location>
</feature>
<dbReference type="GeneID" id="98614220"/>
<organism evidence="13 14">
    <name type="scientific">Saccharophagus degradans (strain 2-40 / ATCC 43961 / DSM 17024)</name>
    <dbReference type="NCBI Taxonomy" id="203122"/>
    <lineage>
        <taxon>Bacteria</taxon>
        <taxon>Pseudomonadati</taxon>
        <taxon>Pseudomonadota</taxon>
        <taxon>Gammaproteobacteria</taxon>
        <taxon>Cellvibrionales</taxon>
        <taxon>Cellvibrionaceae</taxon>
        <taxon>Saccharophagus</taxon>
    </lineage>
</organism>
<dbReference type="Pfam" id="PF12019">
    <property type="entry name" value="GspH"/>
    <property type="match status" value="1"/>
</dbReference>
<dbReference type="EMBL" id="CP000282">
    <property type="protein sequence ID" value="ABD81816.1"/>
    <property type="molecule type" value="Genomic_DNA"/>
</dbReference>
<keyword evidence="7 11" id="KW-1133">Transmembrane helix</keyword>
<evidence type="ECO:0000313" key="14">
    <source>
        <dbReference type="Proteomes" id="UP000001947"/>
    </source>
</evidence>
<dbReference type="eggNOG" id="COG4970">
    <property type="taxonomic scope" value="Bacteria"/>
</dbReference>
<dbReference type="Proteomes" id="UP000001947">
    <property type="component" value="Chromosome"/>
</dbReference>
<dbReference type="OrthoDB" id="5704085at2"/>
<evidence type="ECO:0000256" key="6">
    <source>
        <dbReference type="ARBA" id="ARBA00022692"/>
    </source>
</evidence>
<dbReference type="GO" id="GO:0005886">
    <property type="term" value="C:plasma membrane"/>
    <property type="evidence" value="ECO:0007669"/>
    <property type="project" value="UniProtKB-SubCell"/>
</dbReference>
<comment type="subcellular location">
    <subcellularLocation>
        <location evidence="1">Cell inner membrane</location>
        <topology evidence="1">Single-pass membrane protein</topology>
    </subcellularLocation>
</comment>
<keyword evidence="8 11" id="KW-0472">Membrane</keyword>
<dbReference type="STRING" id="203122.Sde_2556"/>
<evidence type="ECO:0000256" key="10">
    <source>
        <dbReference type="ARBA" id="ARBA00030775"/>
    </source>
</evidence>
<feature type="domain" description="General secretion pathway GspH" evidence="12">
    <location>
        <begin position="47"/>
        <end position="160"/>
    </location>
</feature>
<protein>
    <recommendedName>
        <fullName evidence="2">Type II secretion system protein H</fullName>
    </recommendedName>
    <alternativeName>
        <fullName evidence="10">General secretion pathway protein H</fullName>
    </alternativeName>
</protein>
<keyword evidence="4" id="KW-0488">Methylation</keyword>
<keyword evidence="3" id="KW-1003">Cell membrane</keyword>
<sequence length="184" mass="20011">MGYTRRLGFTLLDLLIALAILSLLTNLAIPNLISSLEKSKSKSLTASVRSAIALARTKAITTEQTVSVCGLHNNNECTNTQFTQIAVFVDNNKNGQIDDGENVLLLNDLQYSGQLRLGASFGRDYIRFKKDGSAQQAGSFTYCNPQHPTHSTRVTISMPGRLYVARDLDGDGIVENSDGSPVRC</sequence>
<evidence type="ECO:0000259" key="12">
    <source>
        <dbReference type="Pfam" id="PF12019"/>
    </source>
</evidence>
<evidence type="ECO:0000256" key="4">
    <source>
        <dbReference type="ARBA" id="ARBA00022481"/>
    </source>
</evidence>
<accession>Q21HL3</accession>
<keyword evidence="6 11" id="KW-0812">Transmembrane</keyword>
<dbReference type="GO" id="GO:0015627">
    <property type="term" value="C:type II protein secretion system complex"/>
    <property type="evidence" value="ECO:0007669"/>
    <property type="project" value="InterPro"/>
</dbReference>
<evidence type="ECO:0000256" key="11">
    <source>
        <dbReference type="SAM" id="Phobius"/>
    </source>
</evidence>
<dbReference type="HOGENOM" id="CLU_084761_4_1_6"/>
<reference evidence="13 14" key="1">
    <citation type="journal article" date="2008" name="PLoS Genet.">
        <title>Complete genome sequence of the complex carbohydrate-degrading marine bacterium, Saccharophagus degradans strain 2-40 T.</title>
        <authorList>
            <person name="Weiner R.M."/>
            <person name="Taylor L.E.II."/>
            <person name="Henrissat B."/>
            <person name="Hauser L."/>
            <person name="Land M."/>
            <person name="Coutinho P.M."/>
            <person name="Rancurel C."/>
            <person name="Saunders E.H."/>
            <person name="Longmire A.G."/>
            <person name="Zhang H."/>
            <person name="Bayer E.A."/>
            <person name="Gilbert H.J."/>
            <person name="Larimer F."/>
            <person name="Zhulin I.B."/>
            <person name="Ekborg N.A."/>
            <person name="Lamed R."/>
            <person name="Richardson P.M."/>
            <person name="Borovok I."/>
            <person name="Hutcheson S."/>
        </authorList>
    </citation>
    <scope>NUCLEOTIDE SEQUENCE [LARGE SCALE GENOMIC DNA]</scope>
    <source>
        <strain evidence="14">2-40 / ATCC 43961 / DSM 17024</strain>
    </source>
</reference>
<evidence type="ECO:0000256" key="5">
    <source>
        <dbReference type="ARBA" id="ARBA00022519"/>
    </source>
</evidence>
<name>Q21HL3_SACD2</name>
<dbReference type="AlphaFoldDB" id="Q21HL3"/>